<dbReference type="InterPro" id="IPR013087">
    <property type="entry name" value="Znf_C2H2_type"/>
</dbReference>
<sequence length="324" mass="36391">MDTFICGSCQMTFNDIEQFVIHKKDCNVNLLSASCQQEPQGEGQDEGQVVVASTDSNAENQVMAFPEGSRVISTEMVDALTGEQQTVIIIQSAQGAEVQGSMPGVSLTPQTPGADGKLYCKACKKSFHKERFFKTHKCMPTTDYVDITKKSVLTVEYGENEEAASDDEEEELDNDEDKDFKKKRRSYKLHMDADGEERGARPTDQIGDVPIFKTEAEKSQFEQSLNVDLSFVDNMFRQHMIEQDLNDKATVASRMTTNTLNLYSCNTCDKIFKTLSHMRLHCLTHTDAKPFKCPKCPYSSNGKGKYLYIEVYICFTFGCTIPVL</sequence>
<dbReference type="GO" id="GO:0005634">
    <property type="term" value="C:nucleus"/>
    <property type="evidence" value="ECO:0007669"/>
    <property type="project" value="TreeGrafter"/>
</dbReference>
<organism evidence="6">
    <name type="scientific">Magallana gigas</name>
    <name type="common">Pacific oyster</name>
    <name type="synonym">Crassostrea gigas</name>
    <dbReference type="NCBI Taxonomy" id="29159"/>
    <lineage>
        <taxon>Eukaryota</taxon>
        <taxon>Metazoa</taxon>
        <taxon>Spiralia</taxon>
        <taxon>Lophotrochozoa</taxon>
        <taxon>Mollusca</taxon>
        <taxon>Bivalvia</taxon>
        <taxon>Autobranchia</taxon>
        <taxon>Pteriomorphia</taxon>
        <taxon>Ostreida</taxon>
        <taxon>Ostreoidea</taxon>
        <taxon>Ostreidae</taxon>
        <taxon>Magallana</taxon>
    </lineage>
</organism>
<dbReference type="GO" id="GO:0008270">
    <property type="term" value="F:zinc ion binding"/>
    <property type="evidence" value="ECO:0007669"/>
    <property type="project" value="UniProtKB-KW"/>
</dbReference>
<dbReference type="InParanoid" id="K1RHN3"/>
<dbReference type="PANTHER" id="PTHR24409">
    <property type="entry name" value="ZINC FINGER PROTEIN 142"/>
    <property type="match status" value="1"/>
</dbReference>
<feature type="region of interest" description="Disordered" evidence="5">
    <location>
        <begin position="160"/>
        <end position="179"/>
    </location>
</feature>
<dbReference type="PROSITE" id="PS00028">
    <property type="entry name" value="ZINC_FINGER_C2H2_1"/>
    <property type="match status" value="1"/>
</dbReference>
<keyword evidence="4" id="KW-0862">Zinc</keyword>
<dbReference type="SMART" id="SM00355">
    <property type="entry name" value="ZnF_C2H2"/>
    <property type="match status" value="2"/>
</dbReference>
<evidence type="ECO:0000256" key="2">
    <source>
        <dbReference type="ARBA" id="ARBA00022737"/>
    </source>
</evidence>
<dbReference type="EMBL" id="JH815901">
    <property type="protein sequence ID" value="EKC33691.1"/>
    <property type="molecule type" value="Genomic_DNA"/>
</dbReference>
<evidence type="ECO:0000313" key="6">
    <source>
        <dbReference type="EMBL" id="EKC33691.1"/>
    </source>
</evidence>
<evidence type="ECO:0000256" key="4">
    <source>
        <dbReference type="ARBA" id="ARBA00022833"/>
    </source>
</evidence>
<dbReference type="Gene3D" id="3.30.160.60">
    <property type="entry name" value="Classic Zinc Finger"/>
    <property type="match status" value="1"/>
</dbReference>
<evidence type="ECO:0000256" key="5">
    <source>
        <dbReference type="SAM" id="MobiDB-lite"/>
    </source>
</evidence>
<dbReference type="PANTHER" id="PTHR24409:SF295">
    <property type="entry name" value="AZ2-RELATED"/>
    <property type="match status" value="1"/>
</dbReference>
<feature type="compositionally biased region" description="Acidic residues" evidence="5">
    <location>
        <begin position="160"/>
        <end position="177"/>
    </location>
</feature>
<evidence type="ECO:0000256" key="1">
    <source>
        <dbReference type="ARBA" id="ARBA00022723"/>
    </source>
</evidence>
<accession>K1RHN3</accession>
<dbReference type="InterPro" id="IPR036236">
    <property type="entry name" value="Znf_C2H2_sf"/>
</dbReference>
<dbReference type="SUPFAM" id="SSF57667">
    <property type="entry name" value="beta-beta-alpha zinc fingers"/>
    <property type="match status" value="1"/>
</dbReference>
<keyword evidence="3" id="KW-0863">Zinc-finger</keyword>
<proteinExistence type="predicted"/>
<keyword evidence="2" id="KW-0677">Repeat</keyword>
<dbReference type="GO" id="GO:0000981">
    <property type="term" value="F:DNA-binding transcription factor activity, RNA polymerase II-specific"/>
    <property type="evidence" value="ECO:0007669"/>
    <property type="project" value="TreeGrafter"/>
</dbReference>
<name>K1RHN3_MAGGI</name>
<dbReference type="GO" id="GO:0000977">
    <property type="term" value="F:RNA polymerase II transcription regulatory region sequence-specific DNA binding"/>
    <property type="evidence" value="ECO:0007669"/>
    <property type="project" value="TreeGrafter"/>
</dbReference>
<dbReference type="PROSITE" id="PS50157">
    <property type="entry name" value="ZINC_FINGER_C2H2_2"/>
    <property type="match status" value="1"/>
</dbReference>
<keyword evidence="1" id="KW-0479">Metal-binding</keyword>
<gene>
    <name evidence="6" type="ORF">CGI_10006010</name>
</gene>
<evidence type="ECO:0000256" key="3">
    <source>
        <dbReference type="ARBA" id="ARBA00022771"/>
    </source>
</evidence>
<protein>
    <submittedName>
        <fullName evidence="6">Zinc finger protein ZFAT</fullName>
    </submittedName>
</protein>
<dbReference type="AlphaFoldDB" id="K1RHN3"/>
<dbReference type="HOGENOM" id="CLU_858567_0_0_1"/>
<reference evidence="6" key="1">
    <citation type="journal article" date="2012" name="Nature">
        <title>The oyster genome reveals stress adaptation and complexity of shell formation.</title>
        <authorList>
            <person name="Zhang G."/>
            <person name="Fang X."/>
            <person name="Guo X."/>
            <person name="Li L."/>
            <person name="Luo R."/>
            <person name="Xu F."/>
            <person name="Yang P."/>
            <person name="Zhang L."/>
            <person name="Wang X."/>
            <person name="Qi H."/>
            <person name="Xiong Z."/>
            <person name="Que H."/>
            <person name="Xie Y."/>
            <person name="Holland P.W."/>
            <person name="Paps J."/>
            <person name="Zhu Y."/>
            <person name="Wu F."/>
            <person name="Chen Y."/>
            <person name="Wang J."/>
            <person name="Peng C."/>
            <person name="Meng J."/>
            <person name="Yang L."/>
            <person name="Liu J."/>
            <person name="Wen B."/>
            <person name="Zhang N."/>
            <person name="Huang Z."/>
            <person name="Zhu Q."/>
            <person name="Feng Y."/>
            <person name="Mount A."/>
            <person name="Hedgecock D."/>
            <person name="Xu Z."/>
            <person name="Liu Y."/>
            <person name="Domazet-Loso T."/>
            <person name="Du Y."/>
            <person name="Sun X."/>
            <person name="Zhang S."/>
            <person name="Liu B."/>
            <person name="Cheng P."/>
            <person name="Jiang X."/>
            <person name="Li J."/>
            <person name="Fan D."/>
            <person name="Wang W."/>
            <person name="Fu W."/>
            <person name="Wang T."/>
            <person name="Wang B."/>
            <person name="Zhang J."/>
            <person name="Peng Z."/>
            <person name="Li Y."/>
            <person name="Li N."/>
            <person name="Wang J."/>
            <person name="Chen M."/>
            <person name="He Y."/>
            <person name="Tan F."/>
            <person name="Song X."/>
            <person name="Zheng Q."/>
            <person name="Huang R."/>
            <person name="Yang H."/>
            <person name="Du X."/>
            <person name="Chen L."/>
            <person name="Yang M."/>
            <person name="Gaffney P.M."/>
            <person name="Wang S."/>
            <person name="Luo L."/>
            <person name="She Z."/>
            <person name="Ming Y."/>
            <person name="Huang W."/>
            <person name="Zhang S."/>
            <person name="Huang B."/>
            <person name="Zhang Y."/>
            <person name="Qu T."/>
            <person name="Ni P."/>
            <person name="Miao G."/>
            <person name="Wang J."/>
            <person name="Wang Q."/>
            <person name="Steinberg C.E."/>
            <person name="Wang H."/>
            <person name="Li N."/>
            <person name="Qian L."/>
            <person name="Zhang G."/>
            <person name="Li Y."/>
            <person name="Yang H."/>
            <person name="Liu X."/>
            <person name="Wang J."/>
            <person name="Yin Y."/>
            <person name="Wang J."/>
        </authorList>
    </citation>
    <scope>NUCLEOTIDE SEQUENCE [LARGE SCALE GENOMIC DNA]</scope>
    <source>
        <strain evidence="6">05x7-T-G4-1.051#20</strain>
    </source>
</reference>